<name>A0ABV8X437_9LACT</name>
<evidence type="ECO:0000256" key="4">
    <source>
        <dbReference type="ARBA" id="ARBA00022967"/>
    </source>
</evidence>
<accession>A0ABV8X437</accession>
<keyword evidence="7" id="KW-1185">Reference proteome</keyword>
<dbReference type="InterPro" id="IPR002808">
    <property type="entry name" value="AdoCbi_amidolase"/>
</dbReference>
<dbReference type="SUPFAM" id="SSF52540">
    <property type="entry name" value="P-loop containing nucleoside triphosphate hydrolases"/>
    <property type="match status" value="1"/>
</dbReference>
<keyword evidence="4" id="KW-1278">Translocase</keyword>
<dbReference type="PANTHER" id="PTHR42794:SF1">
    <property type="entry name" value="HEMIN IMPORT ATP-BINDING PROTEIN HMUV"/>
    <property type="match status" value="1"/>
</dbReference>
<keyword evidence="1" id="KW-0813">Transport</keyword>
<dbReference type="Proteomes" id="UP001595817">
    <property type="component" value="Unassembled WGS sequence"/>
</dbReference>
<evidence type="ECO:0000313" key="7">
    <source>
        <dbReference type="Proteomes" id="UP001595817"/>
    </source>
</evidence>
<dbReference type="Pfam" id="PF00005">
    <property type="entry name" value="ABC_tran"/>
    <property type="match status" value="1"/>
</dbReference>
<protein>
    <submittedName>
        <fullName evidence="6">Adenosylcobinamide amidohydrolase</fullName>
    </submittedName>
</protein>
<keyword evidence="2" id="KW-0547">Nucleotide-binding</keyword>
<evidence type="ECO:0000256" key="3">
    <source>
        <dbReference type="ARBA" id="ARBA00022840"/>
    </source>
</evidence>
<dbReference type="RefSeq" id="WP_378154843.1">
    <property type="nucleotide sequence ID" value="NZ_JBHSEC010000019.1"/>
</dbReference>
<dbReference type="InterPro" id="IPR027417">
    <property type="entry name" value="P-loop_NTPase"/>
</dbReference>
<gene>
    <name evidence="6" type="ORF">ACFOZY_09780</name>
</gene>
<dbReference type="EMBL" id="JBHSEC010000019">
    <property type="protein sequence ID" value="MFC4410702.1"/>
    <property type="molecule type" value="Genomic_DNA"/>
</dbReference>
<evidence type="ECO:0000313" key="6">
    <source>
        <dbReference type="EMBL" id="MFC4410702.1"/>
    </source>
</evidence>
<dbReference type="InterPro" id="IPR003439">
    <property type="entry name" value="ABC_transporter-like_ATP-bd"/>
</dbReference>
<dbReference type="SMART" id="SM00382">
    <property type="entry name" value="AAA"/>
    <property type="match status" value="1"/>
</dbReference>
<dbReference type="InterPro" id="IPR003593">
    <property type="entry name" value="AAA+_ATPase"/>
</dbReference>
<keyword evidence="3" id="KW-0067">ATP-binding</keyword>
<dbReference type="Gene3D" id="3.40.50.300">
    <property type="entry name" value="P-loop containing nucleotide triphosphate hydrolases"/>
    <property type="match status" value="1"/>
</dbReference>
<dbReference type="PROSITE" id="PS50893">
    <property type="entry name" value="ABC_TRANSPORTER_2"/>
    <property type="match status" value="1"/>
</dbReference>
<dbReference type="PROSITE" id="PS00211">
    <property type="entry name" value="ABC_TRANSPORTER_1"/>
    <property type="match status" value="1"/>
</dbReference>
<evidence type="ECO:0000259" key="5">
    <source>
        <dbReference type="PROSITE" id="PS50893"/>
    </source>
</evidence>
<feature type="domain" description="ABC transporter" evidence="5">
    <location>
        <begin position="2"/>
        <end position="239"/>
    </location>
</feature>
<reference evidence="7" key="1">
    <citation type="journal article" date="2019" name="Int. J. Syst. Evol. Microbiol.">
        <title>The Global Catalogue of Microorganisms (GCM) 10K type strain sequencing project: providing services to taxonomists for standard genome sequencing and annotation.</title>
        <authorList>
            <consortium name="The Broad Institute Genomics Platform"/>
            <consortium name="The Broad Institute Genome Sequencing Center for Infectious Disease"/>
            <person name="Wu L."/>
            <person name="Ma J."/>
        </authorList>
    </citation>
    <scope>NUCLEOTIDE SEQUENCE [LARGE SCALE GENOMIC DNA]</scope>
    <source>
        <strain evidence="7">CCUG 59778</strain>
    </source>
</reference>
<evidence type="ECO:0000256" key="2">
    <source>
        <dbReference type="ARBA" id="ARBA00022741"/>
    </source>
</evidence>
<dbReference type="PANTHER" id="PTHR42794">
    <property type="entry name" value="HEMIN IMPORT ATP-BINDING PROTEIN HMUV"/>
    <property type="match status" value="1"/>
</dbReference>
<dbReference type="InterPro" id="IPR017871">
    <property type="entry name" value="ABC_transporter-like_CS"/>
</dbReference>
<sequence length="482" mass="52778">MLKVEFLSGGYNGIDVLKNVSFEVDKGEILGVLGPNGSGKSTLLKMISGILPIGGGEVLLNEKPLADYTKKDLARKMAVLPQLHEHAFSYSVRETVSLGRYPYQTGWFSSWSKDDESAVREAMEVMGVEEFEDLPIDRLSGGERQRVFVAQALAQQAPLLLLDEPTNHLDIAHQKHLLDTIRQEVDSRGMTVVSIFHDINLASLYCDRLLLIENGEVKIVGEPHRVVKEDQIGSAYEVKIGTHPHPEQPKPQVTLLPDMSLAGNKNVKRDMFQASERFVTLHSEFPLKTVSSAVLNPGSGWFRNFINRHVEGTYDHSNPRKEMIEFLEAHGYPETDTVAMMTAVKTDEAIISEYEGSFGKLFVIVTAGIGHAVDVSEAYRHNETPGVGTINTWVIINGRLSDEAFIQAMITATEAKTKALVAEGVKDPITGTLATGTSTDSLLVAATQAGVELPFAGPATELGKLIGRGVFECTVKAIRLNK</sequence>
<organism evidence="6 7">
    <name type="scientific">Chungangia koreensis</name>
    <dbReference type="NCBI Taxonomy" id="752657"/>
    <lineage>
        <taxon>Bacteria</taxon>
        <taxon>Bacillati</taxon>
        <taxon>Bacillota</taxon>
        <taxon>Bacilli</taxon>
        <taxon>Lactobacillales</taxon>
        <taxon>Chungangia</taxon>
    </lineage>
</organism>
<evidence type="ECO:0000256" key="1">
    <source>
        <dbReference type="ARBA" id="ARBA00022448"/>
    </source>
</evidence>
<comment type="caution">
    <text evidence="6">The sequence shown here is derived from an EMBL/GenBank/DDBJ whole genome shotgun (WGS) entry which is preliminary data.</text>
</comment>
<proteinExistence type="predicted"/>
<dbReference type="Pfam" id="PF01955">
    <property type="entry name" value="CbiZ"/>
    <property type="match status" value="1"/>
</dbReference>
<dbReference type="CDD" id="cd03214">
    <property type="entry name" value="ABC_Iron-Siderophores_B12_Hemin"/>
    <property type="match status" value="1"/>
</dbReference>